<protein>
    <submittedName>
        <fullName evidence="2">RDD family membrane protein YckC</fullName>
    </submittedName>
</protein>
<keyword evidence="1" id="KW-0472">Membrane</keyword>
<feature type="transmembrane region" description="Helical" evidence="1">
    <location>
        <begin position="60"/>
        <end position="77"/>
    </location>
</feature>
<dbReference type="RefSeq" id="WP_184295217.1">
    <property type="nucleotide sequence ID" value="NZ_JACHXO010000007.1"/>
</dbReference>
<evidence type="ECO:0000313" key="2">
    <source>
        <dbReference type="EMBL" id="MBB3196449.1"/>
    </source>
</evidence>
<evidence type="ECO:0000313" key="3">
    <source>
        <dbReference type="Proteomes" id="UP000574369"/>
    </source>
</evidence>
<keyword evidence="1" id="KW-1133">Transmembrane helix</keyword>
<name>A0ABR6GWJ9_9BURK</name>
<dbReference type="EMBL" id="JACHXO010000007">
    <property type="protein sequence ID" value="MBB3196449.1"/>
    <property type="molecule type" value="Genomic_DNA"/>
</dbReference>
<reference evidence="2 3" key="1">
    <citation type="submission" date="2020-08" db="EMBL/GenBank/DDBJ databases">
        <title>Genomic Encyclopedia of Type Strains, Phase III (KMG-III): the genomes of soil and plant-associated and newly described type strains.</title>
        <authorList>
            <person name="Whitman W."/>
        </authorList>
    </citation>
    <scope>NUCLEOTIDE SEQUENCE [LARGE SCALE GENOMIC DNA]</scope>
    <source>
        <strain evidence="2 3">CECT 7247</strain>
    </source>
</reference>
<dbReference type="Proteomes" id="UP000574369">
    <property type="component" value="Unassembled WGS sequence"/>
</dbReference>
<gene>
    <name evidence="2" type="ORF">FHS28_003861</name>
</gene>
<organism evidence="2 3">
    <name type="scientific">Roseateles terrae</name>
    <dbReference type="NCBI Taxonomy" id="431060"/>
    <lineage>
        <taxon>Bacteria</taxon>
        <taxon>Pseudomonadati</taxon>
        <taxon>Pseudomonadota</taxon>
        <taxon>Betaproteobacteria</taxon>
        <taxon>Burkholderiales</taxon>
        <taxon>Sphaerotilaceae</taxon>
        <taxon>Roseateles</taxon>
    </lineage>
</organism>
<feature type="transmembrane region" description="Helical" evidence="1">
    <location>
        <begin position="32"/>
        <end position="48"/>
    </location>
</feature>
<comment type="caution">
    <text evidence="2">The sequence shown here is derived from an EMBL/GenBank/DDBJ whole genome shotgun (WGS) entry which is preliminary data.</text>
</comment>
<evidence type="ECO:0000256" key="1">
    <source>
        <dbReference type="SAM" id="Phobius"/>
    </source>
</evidence>
<proteinExistence type="predicted"/>
<keyword evidence="3" id="KW-1185">Reference proteome</keyword>
<keyword evidence="1" id="KW-0812">Transmembrane</keyword>
<accession>A0ABR6GWJ9</accession>
<sequence>MDFQIFVNSCVLVYVMVRFADGMYGWARAWKLGLFAALVWAINAALMWERFGGTSAALKATYIAVGFVVGTLVMGALRNQQGTRNDTPPPR</sequence>